<evidence type="ECO:0000313" key="1">
    <source>
        <dbReference type="EMBL" id="KKU15554.1"/>
    </source>
</evidence>
<proteinExistence type="predicted"/>
<dbReference type="InterPro" id="IPR036953">
    <property type="entry name" value="GreA/GreB_C_sf"/>
</dbReference>
<dbReference type="GO" id="GO:0003677">
    <property type="term" value="F:DNA binding"/>
    <property type="evidence" value="ECO:0007669"/>
    <property type="project" value="InterPro"/>
</dbReference>
<dbReference type="Proteomes" id="UP000034727">
    <property type="component" value="Unassembled WGS sequence"/>
</dbReference>
<protein>
    <submittedName>
        <fullName evidence="1">GreA/GreB domain-containing protein</fullName>
    </submittedName>
</protein>
<gene>
    <name evidence="1" type="ORF">UX22_C0007G0012</name>
</gene>
<dbReference type="EMBL" id="LCLJ01000007">
    <property type="protein sequence ID" value="KKU15554.1"/>
    <property type="molecule type" value="Genomic_DNA"/>
</dbReference>
<dbReference type="GO" id="GO:0032784">
    <property type="term" value="P:regulation of DNA-templated transcription elongation"/>
    <property type="evidence" value="ECO:0007669"/>
    <property type="project" value="InterPro"/>
</dbReference>
<dbReference type="SUPFAM" id="SSF54534">
    <property type="entry name" value="FKBP-like"/>
    <property type="match status" value="1"/>
</dbReference>
<organism evidence="1 2">
    <name type="scientific">Candidatus Jorgensenbacteria bacterium GW2011_GWA2_45_9</name>
    <dbReference type="NCBI Taxonomy" id="1618663"/>
    <lineage>
        <taxon>Bacteria</taxon>
        <taxon>Candidatus Joergenseniibacteriota</taxon>
    </lineage>
</organism>
<dbReference type="Gene3D" id="3.10.50.30">
    <property type="entry name" value="Transcription elongation factor, GreA/GreB, C-terminal domain"/>
    <property type="match status" value="1"/>
</dbReference>
<comment type="caution">
    <text evidence="1">The sequence shown here is derived from an EMBL/GenBank/DDBJ whole genome shotgun (WGS) entry which is preliminary data.</text>
</comment>
<accession>A0A0G1N4T9</accession>
<evidence type="ECO:0000313" key="2">
    <source>
        <dbReference type="Proteomes" id="UP000034727"/>
    </source>
</evidence>
<sequence>MEKKNIIDKIIEKLEKEIEILDEAVGSIHHASVEAPGAMQSHSDTSKFQNKTSEENTILALNTKKQELTAIKNIPVTEKPTEARIGACVLVDDSGIEKRFIILPGGAGIEAWDSETFDCYTAITPDSPLGKALVGKREGSIAMAKIGSKEKKLSVKKVW</sequence>
<reference evidence="1 2" key="1">
    <citation type="journal article" date="2015" name="Nature">
        <title>rRNA introns, odd ribosomes, and small enigmatic genomes across a large radiation of phyla.</title>
        <authorList>
            <person name="Brown C.T."/>
            <person name="Hug L.A."/>
            <person name="Thomas B.C."/>
            <person name="Sharon I."/>
            <person name="Castelle C.J."/>
            <person name="Singh A."/>
            <person name="Wilkins M.J."/>
            <person name="Williams K.H."/>
            <person name="Banfield J.F."/>
        </authorList>
    </citation>
    <scope>NUCLEOTIDE SEQUENCE [LARGE SCALE GENOMIC DNA]</scope>
</reference>
<name>A0A0G1N4T9_9BACT</name>
<dbReference type="AlphaFoldDB" id="A0A0G1N4T9"/>